<gene>
    <name evidence="2" type="ORF">TRITD_7Bv1G172710</name>
</gene>
<protein>
    <recommendedName>
        <fullName evidence="1">KIB1-4 beta-propeller domain-containing protein</fullName>
    </recommendedName>
</protein>
<dbReference type="PANTHER" id="PTHR33127:SF47">
    <property type="entry name" value="DUF295 DOMAIN-CONTAINING PROTEIN"/>
    <property type="match status" value="1"/>
</dbReference>
<dbReference type="Pfam" id="PF03478">
    <property type="entry name" value="Beta-prop_KIB1-4"/>
    <property type="match status" value="1"/>
</dbReference>
<proteinExistence type="predicted"/>
<name>A0A9R1C3L4_TRITD</name>
<dbReference type="PANTHER" id="PTHR33127">
    <property type="entry name" value="TRANSMEMBRANE PROTEIN"/>
    <property type="match status" value="1"/>
</dbReference>
<sequence>MEQDALLASSQQAKLPLALFIFESNKKKQLLFDPSTKKIRGIISVAFADATCVFENGGWLLMLQHKQHGFQEQQEQTIFLVHASTGRRLELPACPSVIDGLFVFYVGSSEVPLVVVCIETISGVPTVHVACPGDIYWSVYKNIEDGSHLPLDPHRRIKCTLIIDAVLLGKQAVCVDYHGKILIFDVTEMSWRRTALSKGWNERDAHFLVASSEEVVLISCRRFRGRFCDFKFFKLDAEALEWSPLDDTELDGCSWFLYRGRSILAREEGKRKVYTFYPSQWGGSTPIDADSSRKRKVAHMKSLSSREKSVTNIFMHDLEDGVVRTVLPASIVTEERHWLRSSVFGGPFQ</sequence>
<dbReference type="Gramene" id="TRITD7Bv1G172710.1">
    <property type="protein sequence ID" value="TRITD7Bv1G172710.1"/>
    <property type="gene ID" value="TRITD7Bv1G172710"/>
</dbReference>
<reference evidence="2 3" key="1">
    <citation type="submission" date="2017-09" db="EMBL/GenBank/DDBJ databases">
        <authorList>
            <consortium name="International Durum Wheat Genome Sequencing Consortium (IDWGSC)"/>
            <person name="Milanesi L."/>
        </authorList>
    </citation>
    <scope>NUCLEOTIDE SEQUENCE [LARGE SCALE GENOMIC DNA]</scope>
    <source>
        <strain evidence="3">cv. Svevo</strain>
    </source>
</reference>
<evidence type="ECO:0000313" key="2">
    <source>
        <dbReference type="EMBL" id="VAI91007.1"/>
    </source>
</evidence>
<keyword evidence="3" id="KW-1185">Reference proteome</keyword>
<dbReference type="EMBL" id="LT934124">
    <property type="protein sequence ID" value="VAI91007.1"/>
    <property type="molecule type" value="Genomic_DNA"/>
</dbReference>
<evidence type="ECO:0000313" key="3">
    <source>
        <dbReference type="Proteomes" id="UP000324705"/>
    </source>
</evidence>
<dbReference type="InterPro" id="IPR005174">
    <property type="entry name" value="KIB1-4_b-propeller"/>
</dbReference>
<dbReference type="OMA" id="TELDGCS"/>
<accession>A0A9R1C3L4</accession>
<dbReference type="AlphaFoldDB" id="A0A9R1C3L4"/>
<feature type="domain" description="KIB1-4 beta-propeller" evidence="1">
    <location>
        <begin position="32"/>
        <end position="267"/>
    </location>
</feature>
<dbReference type="Proteomes" id="UP000324705">
    <property type="component" value="Chromosome 7B"/>
</dbReference>
<organism evidence="2 3">
    <name type="scientific">Triticum turgidum subsp. durum</name>
    <name type="common">Durum wheat</name>
    <name type="synonym">Triticum durum</name>
    <dbReference type="NCBI Taxonomy" id="4567"/>
    <lineage>
        <taxon>Eukaryota</taxon>
        <taxon>Viridiplantae</taxon>
        <taxon>Streptophyta</taxon>
        <taxon>Embryophyta</taxon>
        <taxon>Tracheophyta</taxon>
        <taxon>Spermatophyta</taxon>
        <taxon>Magnoliopsida</taxon>
        <taxon>Liliopsida</taxon>
        <taxon>Poales</taxon>
        <taxon>Poaceae</taxon>
        <taxon>BOP clade</taxon>
        <taxon>Pooideae</taxon>
        <taxon>Triticodae</taxon>
        <taxon>Triticeae</taxon>
        <taxon>Triticinae</taxon>
        <taxon>Triticum</taxon>
    </lineage>
</organism>
<evidence type="ECO:0000259" key="1">
    <source>
        <dbReference type="Pfam" id="PF03478"/>
    </source>
</evidence>